<dbReference type="Gene3D" id="2.60.40.10">
    <property type="entry name" value="Immunoglobulins"/>
    <property type="match status" value="1"/>
</dbReference>
<reference evidence="3" key="1">
    <citation type="journal article" date="2015" name="Nature">
        <title>Complex archaea that bridge the gap between prokaryotes and eukaryotes.</title>
        <authorList>
            <person name="Spang A."/>
            <person name="Saw J.H."/>
            <person name="Jorgensen S.L."/>
            <person name="Zaremba-Niedzwiedzka K."/>
            <person name="Martijn J."/>
            <person name="Lind A.E."/>
            <person name="van Eijk R."/>
            <person name="Schleper C."/>
            <person name="Guy L."/>
            <person name="Ettema T.J."/>
        </authorList>
    </citation>
    <scope>NUCLEOTIDE SEQUENCE</scope>
</reference>
<organism evidence="3">
    <name type="scientific">marine sediment metagenome</name>
    <dbReference type="NCBI Taxonomy" id="412755"/>
    <lineage>
        <taxon>unclassified sequences</taxon>
        <taxon>metagenomes</taxon>
        <taxon>ecological metagenomes</taxon>
    </lineage>
</organism>
<feature type="non-terminal residue" evidence="3">
    <location>
        <position position="1"/>
    </location>
</feature>
<feature type="region of interest" description="Disordered" evidence="1">
    <location>
        <begin position="206"/>
        <end position="231"/>
    </location>
</feature>
<evidence type="ECO:0000256" key="1">
    <source>
        <dbReference type="SAM" id="MobiDB-lite"/>
    </source>
</evidence>
<gene>
    <name evidence="3" type="ORF">LCGC14_3151830</name>
</gene>
<keyword evidence="2" id="KW-0812">Transmembrane</keyword>
<feature type="transmembrane region" description="Helical" evidence="2">
    <location>
        <begin position="250"/>
        <end position="267"/>
    </location>
</feature>
<evidence type="ECO:0000256" key="2">
    <source>
        <dbReference type="SAM" id="Phobius"/>
    </source>
</evidence>
<evidence type="ECO:0008006" key="4">
    <source>
        <dbReference type="Google" id="ProtNLM"/>
    </source>
</evidence>
<dbReference type="Pfam" id="PF22352">
    <property type="entry name" value="K319L-like_PKD"/>
    <property type="match status" value="1"/>
</dbReference>
<name>A0A0F8Y0K6_9ZZZZ</name>
<comment type="caution">
    <text evidence="3">The sequence shown here is derived from an EMBL/GenBank/DDBJ whole genome shotgun (WGS) entry which is preliminary data.</text>
</comment>
<keyword evidence="2" id="KW-1133">Transmembrane helix</keyword>
<protein>
    <recommendedName>
        <fullName evidence="4">Bacterial Ig-like domain-containing protein</fullName>
    </recommendedName>
</protein>
<evidence type="ECO:0000313" key="3">
    <source>
        <dbReference type="EMBL" id="KKK47769.1"/>
    </source>
</evidence>
<proteinExistence type="predicted"/>
<dbReference type="EMBL" id="LAZR01069403">
    <property type="protein sequence ID" value="KKK47769.1"/>
    <property type="molecule type" value="Genomic_DNA"/>
</dbReference>
<sequence>LFIYDLRGNYANDTVLIFVVDATAPVISSYPSGPNVTLEYGHILNLTWQAYDYSSSNYTVYVDNVGVITNVWINKSLTNFSISDLNLGNHNVTIVFRDFYGLTSTHEVLVIVEDITKPELSSPIDLSFTEGVTGAKIINWSVIDDFNGTYLLYRNGTLNKTGSWNGSDFISIDVSSLSEGAYNFTLIVTDFSGNTKTDIVEVTVLSSSSEPPSSSEPSSSTTTTTTPTTTAIPILSSSDSISISTTSLSSPWSIFFFFVSFVLLFWLKKKKNT</sequence>
<dbReference type="AlphaFoldDB" id="A0A0F8Y0K6"/>
<keyword evidence="2" id="KW-0472">Membrane</keyword>
<accession>A0A0F8Y0K6</accession>
<dbReference type="InterPro" id="IPR013783">
    <property type="entry name" value="Ig-like_fold"/>
</dbReference>